<evidence type="ECO:0000256" key="2">
    <source>
        <dbReference type="SAM" id="MobiDB-lite"/>
    </source>
</evidence>
<accession>F0XM46</accession>
<dbReference type="PROSITE" id="PS00813">
    <property type="entry name" value="IF4E"/>
    <property type="match status" value="1"/>
</dbReference>
<protein>
    <submittedName>
        <fullName evidence="3">Translation initiation factor</fullName>
    </submittedName>
</protein>
<evidence type="ECO:0000313" key="3">
    <source>
        <dbReference type="EMBL" id="EFX01274.1"/>
    </source>
</evidence>
<proteinExistence type="inferred from homology"/>
<dbReference type="InterPro" id="IPR023398">
    <property type="entry name" value="TIF_eIF4e-like"/>
</dbReference>
<dbReference type="eggNOG" id="KOG1669">
    <property type="taxonomic scope" value="Eukaryota"/>
</dbReference>
<dbReference type="GO" id="GO:0000340">
    <property type="term" value="F:RNA 7-methylguanosine cap binding"/>
    <property type="evidence" value="ECO:0007669"/>
    <property type="project" value="TreeGrafter"/>
</dbReference>
<dbReference type="InParanoid" id="F0XM46"/>
<comment type="similarity">
    <text evidence="1">Belongs to the eukaryotic initiation factor 4E family.</text>
</comment>
<keyword evidence="1" id="KW-0694">RNA-binding</keyword>
<feature type="compositionally biased region" description="Polar residues" evidence="2">
    <location>
        <begin position="51"/>
        <end position="65"/>
    </location>
</feature>
<dbReference type="EMBL" id="GL629794">
    <property type="protein sequence ID" value="EFX01274.1"/>
    <property type="molecule type" value="Genomic_DNA"/>
</dbReference>
<dbReference type="InterPro" id="IPR001040">
    <property type="entry name" value="TIF_eIF_4E"/>
</dbReference>
<evidence type="ECO:0000256" key="1">
    <source>
        <dbReference type="RuleBase" id="RU004374"/>
    </source>
</evidence>
<sequence length="302" mass="31674">MDNLYGRRTNSSNKLSLSTNNGPSTGNTGDASSPFSLSTRSATIPKRFGGDSSSHGKANSFNPATTPGGRIMSPTGASSAFGLGSGAFSSFGAPAKTPKLSGGNPFDFGAKPPSSATAASASASFSSLAGDKPSSTAPQLGAPGASNSSFAGNAGAAGDKGKQHALVSEWVFWFRPPISKANGYIEYEKTLHPIAAVGTVEEFFTIYRHLKRPSTLPLVSDYHFFRTGIRPIWEDAENRKGGKWIVRLKKGVVDRYWEDLLLAIVGDQLGDSGDEVCGVVLSVRNGEDILSIWTRNDGSSVC</sequence>
<dbReference type="InterPro" id="IPR019770">
    <property type="entry name" value="TIF_eIF_4E_CS"/>
</dbReference>
<gene>
    <name evidence="3" type="ORF">CMQ_6216</name>
</gene>
<dbReference type="PANTHER" id="PTHR11960">
    <property type="entry name" value="EUKARYOTIC TRANSLATION INITIATION FACTOR 4E RELATED"/>
    <property type="match status" value="1"/>
</dbReference>
<feature type="compositionally biased region" description="Low complexity" evidence="2">
    <location>
        <begin position="9"/>
        <end position="21"/>
    </location>
</feature>
<name>F0XM46_GROCL</name>
<dbReference type="AlphaFoldDB" id="F0XM46"/>
<dbReference type="SUPFAM" id="SSF55418">
    <property type="entry name" value="eIF4e-like"/>
    <property type="match status" value="1"/>
</dbReference>
<dbReference type="STRING" id="655863.F0XM46"/>
<feature type="compositionally biased region" description="Low complexity" evidence="2">
    <location>
        <begin position="141"/>
        <end position="156"/>
    </location>
</feature>
<dbReference type="OrthoDB" id="590761at2759"/>
<dbReference type="PANTHER" id="PTHR11960:SF18">
    <property type="entry name" value="EUKARYOTIC TRANSLATION INITIATION FACTOR 4E HOMOLOGOUS PROTEIN, ISOFORM B"/>
    <property type="match status" value="1"/>
</dbReference>
<dbReference type="Gene3D" id="3.30.760.10">
    <property type="entry name" value="RNA Cap, Translation Initiation Factor Eif4e"/>
    <property type="match status" value="1"/>
</dbReference>
<feature type="region of interest" description="Disordered" evidence="2">
    <location>
        <begin position="127"/>
        <end position="156"/>
    </location>
</feature>
<reference evidence="3 4" key="1">
    <citation type="journal article" date="2011" name="Proc. Natl. Acad. Sci. U.S.A.">
        <title>Genome and transcriptome analyses of the mountain pine beetle-fungal symbiont Grosmannia clavigera, a lodgepole pine pathogen.</title>
        <authorList>
            <person name="DiGuistini S."/>
            <person name="Wang Y."/>
            <person name="Liao N.Y."/>
            <person name="Taylor G."/>
            <person name="Tanguay P."/>
            <person name="Feau N."/>
            <person name="Henrissat B."/>
            <person name="Chan S.K."/>
            <person name="Hesse-Orce U."/>
            <person name="Alamouti S.M."/>
            <person name="Tsui C.K.M."/>
            <person name="Docking R.T."/>
            <person name="Levasseur A."/>
            <person name="Haridas S."/>
            <person name="Robertson G."/>
            <person name="Birol I."/>
            <person name="Holt R.A."/>
            <person name="Marra M.A."/>
            <person name="Hamelin R.C."/>
            <person name="Hirst M."/>
            <person name="Jones S.J.M."/>
            <person name="Bohlmann J."/>
            <person name="Breuil C."/>
        </authorList>
    </citation>
    <scope>NUCLEOTIDE SEQUENCE [LARGE SCALE GENOMIC DNA]</scope>
    <source>
        <strain evidence="4">kw1407 / UAMH 11150</strain>
    </source>
</reference>
<dbReference type="Proteomes" id="UP000007796">
    <property type="component" value="Unassembled WGS sequence"/>
</dbReference>
<dbReference type="GeneID" id="25979625"/>
<keyword evidence="4" id="KW-1185">Reference proteome</keyword>
<dbReference type="HOGENOM" id="CLU_043552_0_0_1"/>
<keyword evidence="1" id="KW-0648">Protein biosynthesis</keyword>
<dbReference type="GO" id="GO:0003743">
    <property type="term" value="F:translation initiation factor activity"/>
    <property type="evidence" value="ECO:0007669"/>
    <property type="project" value="UniProtKB-KW"/>
</dbReference>
<dbReference type="GO" id="GO:0016281">
    <property type="term" value="C:eukaryotic translation initiation factor 4F complex"/>
    <property type="evidence" value="ECO:0007669"/>
    <property type="project" value="TreeGrafter"/>
</dbReference>
<dbReference type="RefSeq" id="XP_014170756.1">
    <property type="nucleotide sequence ID" value="XM_014315281.1"/>
</dbReference>
<feature type="compositionally biased region" description="Polar residues" evidence="2">
    <location>
        <begin position="22"/>
        <end position="42"/>
    </location>
</feature>
<organism evidence="4">
    <name type="scientific">Grosmannia clavigera (strain kw1407 / UAMH 11150)</name>
    <name type="common">Blue stain fungus</name>
    <name type="synonym">Graphiocladiella clavigera</name>
    <dbReference type="NCBI Taxonomy" id="655863"/>
    <lineage>
        <taxon>Eukaryota</taxon>
        <taxon>Fungi</taxon>
        <taxon>Dikarya</taxon>
        <taxon>Ascomycota</taxon>
        <taxon>Pezizomycotina</taxon>
        <taxon>Sordariomycetes</taxon>
        <taxon>Sordariomycetidae</taxon>
        <taxon>Ophiostomatales</taxon>
        <taxon>Ophiostomataceae</taxon>
        <taxon>Leptographium</taxon>
    </lineage>
</organism>
<keyword evidence="1 3" id="KW-0396">Initiation factor</keyword>
<evidence type="ECO:0000313" key="4">
    <source>
        <dbReference type="Proteomes" id="UP000007796"/>
    </source>
</evidence>
<dbReference type="Pfam" id="PF01652">
    <property type="entry name" value="IF4E"/>
    <property type="match status" value="1"/>
</dbReference>
<feature type="region of interest" description="Disordered" evidence="2">
    <location>
        <begin position="1"/>
        <end position="77"/>
    </location>
</feature>